<evidence type="ECO:0000313" key="12">
    <source>
        <dbReference type="Proteomes" id="UP001181347"/>
    </source>
</evidence>
<evidence type="ECO:0000313" key="9">
    <source>
        <dbReference type="EMBL" id="KAA3157683.1"/>
    </source>
</evidence>
<dbReference type="PANTHER" id="PTHR33545">
    <property type="entry name" value="UPF0750 MEMBRANE PROTEIN YITT-RELATED"/>
    <property type="match status" value="1"/>
</dbReference>
<keyword evidence="5 6" id="KW-0472">Membrane</keyword>
<dbReference type="Proteomes" id="UP001055105">
    <property type="component" value="Unassembled WGS sequence"/>
</dbReference>
<reference evidence="9 11" key="1">
    <citation type="journal article" date="2019" name="Nat. Med.">
        <title>A library of human gut bacterial isolates paired with longitudinal multiomics data enables mechanistic microbiome research.</title>
        <authorList>
            <person name="Poyet M."/>
            <person name="Groussin M."/>
            <person name="Gibbons S.M."/>
            <person name="Avila-Pacheco J."/>
            <person name="Jiang X."/>
            <person name="Kearney S.M."/>
            <person name="Perrotta A.R."/>
            <person name="Berdy B."/>
            <person name="Zhao S."/>
            <person name="Lieberman T.D."/>
            <person name="Swanson P.K."/>
            <person name="Smith M."/>
            <person name="Roesemann S."/>
            <person name="Alexander J.E."/>
            <person name="Rich S.A."/>
            <person name="Livny J."/>
            <person name="Vlamakis H."/>
            <person name="Clish C."/>
            <person name="Bullock K."/>
            <person name="Deik A."/>
            <person name="Scott J."/>
            <person name="Pierce K.A."/>
            <person name="Xavier R.J."/>
            <person name="Alm E.J."/>
        </authorList>
    </citation>
    <scope>NUCLEOTIDE SEQUENCE [LARGE SCALE GENOMIC DNA]</scope>
    <source>
        <strain evidence="9 11">BIOML-A1</strain>
    </source>
</reference>
<feature type="transmembrane region" description="Helical" evidence="6">
    <location>
        <begin position="16"/>
        <end position="38"/>
    </location>
</feature>
<evidence type="ECO:0000313" key="8">
    <source>
        <dbReference type="EMBL" id="GKI20193.1"/>
    </source>
</evidence>
<feature type="transmembrane region" description="Helical" evidence="6">
    <location>
        <begin position="92"/>
        <end position="109"/>
    </location>
</feature>
<accession>A0A5B5VJM7</accession>
<keyword evidence="3 6" id="KW-0812">Transmembrane</keyword>
<organism evidence="10 12">
    <name type="scientific">Alistipes finegoldii</name>
    <dbReference type="NCBI Taxonomy" id="214856"/>
    <lineage>
        <taxon>Bacteria</taxon>
        <taxon>Pseudomonadati</taxon>
        <taxon>Bacteroidota</taxon>
        <taxon>Bacteroidia</taxon>
        <taxon>Bacteroidales</taxon>
        <taxon>Rikenellaceae</taxon>
        <taxon>Alistipes</taxon>
    </lineage>
</organism>
<dbReference type="EMBL" id="VVND01000038">
    <property type="protein sequence ID" value="KAA3157683.1"/>
    <property type="molecule type" value="Genomic_DNA"/>
</dbReference>
<feature type="transmembrane region" description="Helical" evidence="6">
    <location>
        <begin position="161"/>
        <end position="183"/>
    </location>
</feature>
<feature type="transmembrane region" description="Helical" evidence="6">
    <location>
        <begin position="121"/>
        <end position="140"/>
    </location>
</feature>
<dbReference type="Proteomes" id="UP001181347">
    <property type="component" value="Unassembled WGS sequence"/>
</dbReference>
<name>A0A5B5VJM7_9BACT</name>
<feature type="transmembrane region" description="Helical" evidence="6">
    <location>
        <begin position="189"/>
        <end position="207"/>
    </location>
</feature>
<dbReference type="GeneID" id="79838782"/>
<dbReference type="Pfam" id="PF02588">
    <property type="entry name" value="YitT_membrane"/>
    <property type="match status" value="1"/>
</dbReference>
<dbReference type="InterPro" id="IPR003740">
    <property type="entry name" value="YitT"/>
</dbReference>
<dbReference type="PIRSF" id="PIRSF006483">
    <property type="entry name" value="Membrane_protein_YitT"/>
    <property type="match status" value="1"/>
</dbReference>
<proteinExistence type="predicted"/>
<evidence type="ECO:0000256" key="1">
    <source>
        <dbReference type="ARBA" id="ARBA00004651"/>
    </source>
</evidence>
<evidence type="ECO:0000256" key="6">
    <source>
        <dbReference type="SAM" id="Phobius"/>
    </source>
</evidence>
<comment type="caution">
    <text evidence="10">The sequence shown here is derived from an EMBL/GenBank/DDBJ whole genome shotgun (WGS) entry which is preliminary data.</text>
</comment>
<sequence length="298" mass="32554">MKPIIKELMLKPVKEYFLMTVGMIMYSFAWIGCILPAKGVGGGAAGLSLVLCHAVEEWLGVSIQIGTMVFIINGILLLIAGFIIGWNFGVKTVYCVVVISLGMNFWQSVLPEGDFLHLERILSVILGGILAGMGVAMCFAQGGSTGGTDIAAMIINKYRTISYGKIVIYSDFVIIGSSMLVGFHIDTVIYGYVMTAVFGYTVDMIMAGNQQSSQVFIVTHDYEKMAEAIVENIHRGVTLIDSQGWYTKKQSKIVMVVCRKRETAMILKFVKTIDPDAFMTVGSVMGVYGKGFQALNKL</sequence>
<feature type="transmembrane region" description="Helical" evidence="6">
    <location>
        <begin position="58"/>
        <end position="85"/>
    </location>
</feature>
<reference evidence="8" key="2">
    <citation type="submission" date="2022-01" db="EMBL/GenBank/DDBJ databases">
        <title>Novel bile acid biosynthetic pathways are enriched in the microbiome of centenarians.</title>
        <authorList>
            <person name="Sato Y."/>
            <person name="Atarashi K."/>
            <person name="Plichta R.D."/>
            <person name="Arai Y."/>
            <person name="Sasajima S."/>
            <person name="Kearney M.S."/>
            <person name="Suda W."/>
            <person name="Takeshita K."/>
            <person name="Sasaki T."/>
            <person name="Okamoto S."/>
            <person name="Skelly N.A."/>
            <person name="Okamura Y."/>
            <person name="Vlamakis H."/>
            <person name="Li Y."/>
            <person name="Tanoue T."/>
            <person name="Takei H."/>
            <person name="Nittono H."/>
            <person name="Narushima S."/>
            <person name="Irie J."/>
            <person name="Itoh H."/>
            <person name="Moriya K."/>
            <person name="Sugiura Y."/>
            <person name="Suematsu M."/>
            <person name="Moritoki N."/>
            <person name="Shibata S."/>
            <person name="Littman R.D."/>
            <person name="Fischbach A.M."/>
            <person name="Uwamino Y."/>
            <person name="Inoue T."/>
            <person name="Honda A."/>
            <person name="Hattori M."/>
            <person name="Murai T."/>
            <person name="Xavier J.R."/>
            <person name="Hirose N."/>
            <person name="Honda K."/>
        </authorList>
    </citation>
    <scope>NUCLEOTIDE SEQUENCE</scope>
    <source>
        <strain evidence="8">CE91-St16</strain>
    </source>
</reference>
<reference evidence="10" key="3">
    <citation type="submission" date="2023-10" db="EMBL/GenBank/DDBJ databases">
        <title>Genome Sequence of the Bacteria from From Gut Wall in Crohn's Disease.</title>
        <authorList>
            <person name="Rodriguez-Palacios A."/>
        </authorList>
    </citation>
    <scope>NUCLEOTIDE SEQUENCE</scope>
    <source>
        <strain evidence="10">CavFT-hAR58</strain>
    </source>
</reference>
<evidence type="ECO:0000256" key="2">
    <source>
        <dbReference type="ARBA" id="ARBA00022475"/>
    </source>
</evidence>
<evidence type="ECO:0000313" key="11">
    <source>
        <dbReference type="Proteomes" id="UP000324870"/>
    </source>
</evidence>
<dbReference type="RefSeq" id="WP_009597574.1">
    <property type="nucleotide sequence ID" value="NZ_AP025581.1"/>
</dbReference>
<dbReference type="InterPro" id="IPR015867">
    <property type="entry name" value="N-reg_PII/ATP_PRibTrfase_C"/>
</dbReference>
<evidence type="ECO:0000259" key="7">
    <source>
        <dbReference type="Pfam" id="PF10035"/>
    </source>
</evidence>
<dbReference type="AlphaFoldDB" id="A0A5B5VJM7"/>
<keyword evidence="4 6" id="KW-1133">Transmembrane helix</keyword>
<dbReference type="PROSITE" id="PS51257">
    <property type="entry name" value="PROKAR_LIPOPROTEIN"/>
    <property type="match status" value="1"/>
</dbReference>
<dbReference type="EMBL" id="BQOL01000002">
    <property type="protein sequence ID" value="GKI20193.1"/>
    <property type="molecule type" value="Genomic_DNA"/>
</dbReference>
<comment type="subcellular location">
    <subcellularLocation>
        <location evidence="1">Cell membrane</location>
        <topology evidence="1">Multi-pass membrane protein</topology>
    </subcellularLocation>
</comment>
<dbReference type="Pfam" id="PF10035">
    <property type="entry name" value="DUF2179"/>
    <property type="match status" value="1"/>
</dbReference>
<dbReference type="GO" id="GO:0005886">
    <property type="term" value="C:plasma membrane"/>
    <property type="evidence" value="ECO:0007669"/>
    <property type="project" value="UniProtKB-SubCell"/>
</dbReference>
<dbReference type="Gene3D" id="3.30.70.120">
    <property type="match status" value="1"/>
</dbReference>
<evidence type="ECO:0000256" key="5">
    <source>
        <dbReference type="ARBA" id="ARBA00023136"/>
    </source>
</evidence>
<gene>
    <name evidence="8" type="ORF">CE91St16_31010</name>
    <name evidence="9" type="ORF">F2A26_14120</name>
    <name evidence="10" type="ORF">RVH17_11700</name>
</gene>
<dbReference type="InterPro" id="IPR019264">
    <property type="entry name" value="DUF2179"/>
</dbReference>
<dbReference type="Proteomes" id="UP000324870">
    <property type="component" value="Unassembled WGS sequence"/>
</dbReference>
<dbReference type="PANTHER" id="PTHR33545:SF5">
    <property type="entry name" value="UPF0750 MEMBRANE PROTEIN YITT"/>
    <property type="match status" value="1"/>
</dbReference>
<feature type="domain" description="DUF2179" evidence="7">
    <location>
        <begin position="235"/>
        <end position="289"/>
    </location>
</feature>
<evidence type="ECO:0000256" key="3">
    <source>
        <dbReference type="ARBA" id="ARBA00022692"/>
    </source>
</evidence>
<keyword evidence="2" id="KW-1003">Cell membrane</keyword>
<evidence type="ECO:0000313" key="10">
    <source>
        <dbReference type="EMBL" id="MDU0260756.1"/>
    </source>
</evidence>
<protein>
    <submittedName>
        <fullName evidence="8">Membrane protein</fullName>
    </submittedName>
    <submittedName>
        <fullName evidence="10">YitT family protein</fullName>
    </submittedName>
</protein>
<keyword evidence="11" id="KW-1185">Reference proteome</keyword>
<dbReference type="CDD" id="cd16380">
    <property type="entry name" value="YitT_C"/>
    <property type="match status" value="1"/>
</dbReference>
<dbReference type="OMA" id="AQIIHKY"/>
<dbReference type="EMBL" id="JAWDES010000005">
    <property type="protein sequence ID" value="MDU0260756.1"/>
    <property type="molecule type" value="Genomic_DNA"/>
</dbReference>
<dbReference type="InterPro" id="IPR051461">
    <property type="entry name" value="UPF0750_membrane"/>
</dbReference>
<evidence type="ECO:0000256" key="4">
    <source>
        <dbReference type="ARBA" id="ARBA00022989"/>
    </source>
</evidence>